<feature type="domain" description="Glycosyltransferase subfamily 4-like N-terminal" evidence="2">
    <location>
        <begin position="16"/>
        <end position="198"/>
    </location>
</feature>
<gene>
    <name evidence="3" type="ORF">Csp_A03710</name>
</gene>
<dbReference type="CAZy" id="GT4">
    <property type="family name" value="Glycosyltransferase Family 4"/>
</dbReference>
<dbReference type="InterPro" id="IPR001296">
    <property type="entry name" value="Glyco_trans_1"/>
</dbReference>
<organism evidence="3">
    <name type="scientific">Curvibacter symbiont subsp. Hydra magnipapillata</name>
    <dbReference type="NCBI Taxonomy" id="667019"/>
    <lineage>
        <taxon>Bacteria</taxon>
        <taxon>Pseudomonadati</taxon>
        <taxon>Pseudomonadota</taxon>
        <taxon>Betaproteobacteria</taxon>
        <taxon>Burkholderiales</taxon>
        <taxon>Comamonadaceae</taxon>
        <taxon>Curvibacter</taxon>
    </lineage>
</organism>
<sequence length="400" mass="44344">MRILHLSMLYPPHIIGGAEKSVALLAEAQSAAGHQVAASCTTPGAAVQETINGVSVYRMPHETDFWAEEWPQHSSLERGLRRIKMPFNSKLERRFSEVIEDFKPDVVHTHSMTDVSTRAWLAAREQGVPIVHTLRDYDLLCAHSSMFKDGQRCTKRHLKCQFFTHFKKDHHLCVSAVVGVGAEILQTHIDHGYFAHVPADLRRVIWNPAVVDGVPPDYQKPALNGPIVFGYLGRISVDKGVGKLFEACRKLPRDGWRLVLAGRPAQDDEPLMNAAGDLPVDFLGFISPKVFFEQIDVLVAPSIWAEPLPRTILESYAMGIPALGADSGGIPDLIGHNNTAWLYPATDAEALAERMQSILAAGRTALPGRATFQSVLDRTTPERVLQNYDEVYQRVVVQHG</sequence>
<evidence type="ECO:0000313" key="3">
    <source>
        <dbReference type="EMBL" id="CBA27723.1"/>
    </source>
</evidence>
<dbReference type="InterPro" id="IPR050194">
    <property type="entry name" value="Glycosyltransferase_grp1"/>
</dbReference>
<dbReference type="EMBL" id="FN543104">
    <property type="protein sequence ID" value="CBA27723.1"/>
    <property type="molecule type" value="Genomic_DNA"/>
</dbReference>
<dbReference type="AlphaFoldDB" id="C9Y8C0"/>
<dbReference type="PANTHER" id="PTHR45947">
    <property type="entry name" value="SULFOQUINOVOSYL TRANSFERASE SQD2"/>
    <property type="match status" value="1"/>
</dbReference>
<dbReference type="Pfam" id="PF00534">
    <property type="entry name" value="Glycos_transf_1"/>
    <property type="match status" value="1"/>
</dbReference>
<reference evidence="3" key="1">
    <citation type="journal article" date="2010" name="Nature">
        <title>The dynamic genome of Hydra.</title>
        <authorList>
            <person name="Chapman J.A."/>
            <person name="Kirkness E.F."/>
            <person name="Simakov O."/>
            <person name="Hampson S.E."/>
            <person name="Mitros T."/>
            <person name="Weinmaier T."/>
            <person name="Rattei T."/>
            <person name="Balasubramanian P.G."/>
            <person name="Borman J."/>
            <person name="Busam D."/>
            <person name="Disbennett K."/>
            <person name="Pfannkoch C."/>
            <person name="Sumin N."/>
            <person name="Sutton G."/>
            <person name="Viswanathan L."/>
            <person name="Walenz B."/>
            <person name="Goodstein D.M."/>
            <person name="Hellsten U."/>
            <person name="Kawashima T."/>
            <person name="Prochnik S.E."/>
            <person name="Putnam N.H."/>
            <person name="Shu S."/>
            <person name="Blumberg B."/>
            <person name="Dana C.E."/>
            <person name="Gee L."/>
            <person name="Kibler D.F."/>
            <person name="Law L."/>
            <person name="Lindgens D."/>
            <person name="Martinez D.E."/>
            <person name="Peng J."/>
            <person name="Wigge P.A."/>
            <person name="Bertulat B."/>
            <person name="Guder C."/>
            <person name="Nakamura Y."/>
            <person name="Ozbek S."/>
            <person name="Watanabe H."/>
            <person name="Khalturin K."/>
            <person name="Hemmrich G."/>
            <person name="Franke A."/>
            <person name="Augustin R."/>
            <person name="Fraune S."/>
            <person name="Hayakawa E."/>
            <person name="Hayakawa S."/>
            <person name="Hirose M."/>
            <person name="Hwang J."/>
            <person name="Ikeo K."/>
            <person name="Nishimiya-Fujisawa C."/>
            <person name="Ogura A."/>
            <person name="Takahashi T."/>
            <person name="Steinmetz P.R."/>
            <person name="Zhang X."/>
            <person name="Aufschnaiter R."/>
            <person name="Eder M.K."/>
            <person name="Gorny A.K."/>
            <person name="Salvenmoser W."/>
            <person name="Heimberg A.M."/>
            <person name="Wheeler B.M."/>
            <person name="Peterson K.J."/>
            <person name="Boettger A."/>
            <person name="Tischler P."/>
            <person name="Wolf A."/>
            <person name="Gojobori T."/>
            <person name="Remington K.A."/>
            <person name="Strausberg R.L."/>
            <person name="Venter J."/>
            <person name="Technau U."/>
            <person name="Hobmayer B."/>
            <person name="Bosch T.C."/>
            <person name="Holstein T.W."/>
            <person name="Fujisawa T."/>
            <person name="Bode H.R."/>
            <person name="David C.N."/>
            <person name="Rokhsar D.S."/>
            <person name="Steele R.E."/>
        </authorList>
    </citation>
    <scope>NUCLEOTIDE SEQUENCE</scope>
</reference>
<evidence type="ECO:0000259" key="2">
    <source>
        <dbReference type="Pfam" id="PF13579"/>
    </source>
</evidence>
<dbReference type="InterPro" id="IPR028098">
    <property type="entry name" value="Glyco_trans_4-like_N"/>
</dbReference>
<dbReference type="Gene3D" id="3.40.50.2000">
    <property type="entry name" value="Glycogen Phosphorylase B"/>
    <property type="match status" value="2"/>
</dbReference>
<evidence type="ECO:0008006" key="4">
    <source>
        <dbReference type="Google" id="ProtNLM"/>
    </source>
</evidence>
<dbReference type="GO" id="GO:0016757">
    <property type="term" value="F:glycosyltransferase activity"/>
    <property type="evidence" value="ECO:0007669"/>
    <property type="project" value="InterPro"/>
</dbReference>
<evidence type="ECO:0000259" key="1">
    <source>
        <dbReference type="Pfam" id="PF00534"/>
    </source>
</evidence>
<feature type="domain" description="Glycosyl transferase family 1" evidence="1">
    <location>
        <begin position="224"/>
        <end position="360"/>
    </location>
</feature>
<protein>
    <recommendedName>
        <fullName evidence="4">Glycosyltransferase</fullName>
    </recommendedName>
</protein>
<accession>C9Y8C0</accession>
<name>C9Y8C0_CURXX</name>
<dbReference type="PANTHER" id="PTHR45947:SF3">
    <property type="entry name" value="SULFOQUINOVOSYL TRANSFERASE SQD2"/>
    <property type="match status" value="1"/>
</dbReference>
<dbReference type="SUPFAM" id="SSF53756">
    <property type="entry name" value="UDP-Glycosyltransferase/glycogen phosphorylase"/>
    <property type="match status" value="1"/>
</dbReference>
<proteinExistence type="predicted"/>
<dbReference type="Pfam" id="PF13579">
    <property type="entry name" value="Glyco_trans_4_4"/>
    <property type="match status" value="1"/>
</dbReference>
<dbReference type="CDD" id="cd03823">
    <property type="entry name" value="GT4_ExpE7-like"/>
    <property type="match status" value="1"/>
</dbReference>